<dbReference type="Proteomes" id="UP001165293">
    <property type="component" value="Unassembled WGS sequence"/>
</dbReference>
<evidence type="ECO:0000313" key="1">
    <source>
        <dbReference type="EMBL" id="MCC8362601.1"/>
    </source>
</evidence>
<protein>
    <submittedName>
        <fullName evidence="1">Glycosyltransferase</fullName>
        <ecNumber evidence="1">2.4.-.-</ecNumber>
    </submittedName>
</protein>
<keyword evidence="1" id="KW-0808">Transferase</keyword>
<dbReference type="Gene3D" id="3.40.50.2000">
    <property type="entry name" value="Glycogen Phosphorylase B"/>
    <property type="match status" value="2"/>
</dbReference>
<keyword evidence="2" id="KW-1185">Reference proteome</keyword>
<comment type="caution">
    <text evidence="1">The sequence shown here is derived from an EMBL/GenBank/DDBJ whole genome shotgun (WGS) entry which is preliminary data.</text>
</comment>
<dbReference type="EC" id="2.4.-.-" evidence="1"/>
<reference evidence="1" key="1">
    <citation type="submission" date="2021-10" db="EMBL/GenBank/DDBJ databases">
        <authorList>
            <person name="Lyu M."/>
            <person name="Wang X."/>
            <person name="Meng X."/>
            <person name="Xu K."/>
        </authorList>
    </citation>
    <scope>NUCLEOTIDE SEQUENCE</scope>
    <source>
        <strain evidence="1">A6</strain>
    </source>
</reference>
<dbReference type="RefSeq" id="WP_230526187.1">
    <property type="nucleotide sequence ID" value="NZ_JAJGAK010000001.1"/>
</dbReference>
<dbReference type="PANTHER" id="PTHR12526">
    <property type="entry name" value="GLYCOSYLTRANSFERASE"/>
    <property type="match status" value="1"/>
</dbReference>
<accession>A0ABS8JG68</accession>
<dbReference type="GO" id="GO:0016757">
    <property type="term" value="F:glycosyltransferase activity"/>
    <property type="evidence" value="ECO:0007669"/>
    <property type="project" value="UniProtKB-KW"/>
</dbReference>
<dbReference type="SUPFAM" id="SSF53756">
    <property type="entry name" value="UDP-Glycosyltransferase/glycogen phosphorylase"/>
    <property type="match status" value="2"/>
</dbReference>
<gene>
    <name evidence="1" type="ORF">LK996_05875</name>
</gene>
<sequence length="731" mass="81986">MSRKIRVGVSGHDLKFWYPLQRALEKTGKYEFREDAWTGHDAHDPAQSQALLEWADILVAEWALGNAVYYARHKRPHQRLIVRLHQQERRTAFPGQIDYSKVERVLFVGAHILHDCVEKFAIPPEICSVLANFVDVDRYNLPKHGGAEFTLGLIGTAPSSKRLDLAIDTLELLARRDDRYCLRVKGANPATIPWLWARTAERDYYMQVYARINAGPLRHRVIFDPQGNDVHHWLQMIGAILSPSDHESFHMALSEGAASGAVPVLWAREGAQDIYPEFPLVRDAGEAAALIEFHNRSAAGARVRQQAKDIIRSRYDTSEIVGEWDRLLSGGGDAQAQPAKSGKRRDVLVVWAIDKWRNFHRREMLEALAANVADRFDVLVIEPGSHYATIAKLGWAPASELKRMAAGELVHEHDNIFRTRLFTGGMPPEVASAKYQGKGDDPLAVLDGLVAEHWRGARVLHWVYKPDQALRLGDKRRYVYEVYDDYTMDFGTGEVHRATLDAEPKALAQAEHVFFTSQPLFDRKAASARAASLVGNGVAFDTFARYHLGNHRVPGRPVAGYLGNLSNFFDWALVLEVCRRMPEVDFVLHGQVELAEGDTRWELQRQLAGLDNVRFTARVGRELGAAAINRYDVLLIPFVVNEAMHAVNPLKLWEYFATGRPVVSTPMDAITEQAPALIVADGPDAWVDAIHQALGEDFTGEQAVAARIERAQANSWHHLTSNHAATLRALT</sequence>
<evidence type="ECO:0000313" key="2">
    <source>
        <dbReference type="Proteomes" id="UP001165293"/>
    </source>
</evidence>
<keyword evidence="1" id="KW-0328">Glycosyltransferase</keyword>
<name>A0ABS8JG68_9GAMM</name>
<dbReference type="EMBL" id="JAJGAK010000001">
    <property type="protein sequence ID" value="MCC8362601.1"/>
    <property type="molecule type" value="Genomic_DNA"/>
</dbReference>
<dbReference type="Pfam" id="PF13692">
    <property type="entry name" value="Glyco_trans_1_4"/>
    <property type="match status" value="1"/>
</dbReference>
<proteinExistence type="predicted"/>
<organism evidence="1 2">
    <name type="scientific">Noviluteimonas lactosilytica</name>
    <dbReference type="NCBI Taxonomy" id="2888523"/>
    <lineage>
        <taxon>Bacteria</taxon>
        <taxon>Pseudomonadati</taxon>
        <taxon>Pseudomonadota</taxon>
        <taxon>Gammaproteobacteria</taxon>
        <taxon>Lysobacterales</taxon>
        <taxon>Lysobacteraceae</taxon>
        <taxon>Noviluteimonas</taxon>
    </lineage>
</organism>